<feature type="region of interest" description="Disordered" evidence="6">
    <location>
        <begin position="107"/>
        <end position="186"/>
    </location>
</feature>
<evidence type="ECO:0000256" key="1">
    <source>
        <dbReference type="ARBA" id="ARBA00008894"/>
    </source>
</evidence>
<evidence type="ECO:0000256" key="2">
    <source>
        <dbReference type="ARBA" id="ARBA00022614"/>
    </source>
</evidence>
<keyword evidence="5" id="KW-0611">Plant defense</keyword>
<evidence type="ECO:0000313" key="8">
    <source>
        <dbReference type="EMBL" id="GJN37843.1"/>
    </source>
</evidence>
<dbReference type="PANTHER" id="PTHR33377">
    <property type="entry name" value="OS10G0134700 PROTEIN-RELATED"/>
    <property type="match status" value="1"/>
</dbReference>
<dbReference type="GO" id="GO:0000166">
    <property type="term" value="F:nucleotide binding"/>
    <property type="evidence" value="ECO:0007669"/>
    <property type="project" value="UniProtKB-KW"/>
</dbReference>
<keyword evidence="2" id="KW-0433">Leucine-rich repeat</keyword>
<accession>A0AAV5FPX7</accession>
<keyword evidence="9" id="KW-1185">Reference proteome</keyword>
<gene>
    <name evidence="8" type="primary">gb26836</name>
    <name evidence="8" type="ORF">PR202_gb26836</name>
</gene>
<reference evidence="8" key="2">
    <citation type="submission" date="2021-12" db="EMBL/GenBank/DDBJ databases">
        <title>Resequencing data analysis of finger millet.</title>
        <authorList>
            <person name="Hatakeyama M."/>
            <person name="Aluri S."/>
            <person name="Balachadran M.T."/>
            <person name="Sivarajan S.R."/>
            <person name="Poveda L."/>
            <person name="Shimizu-Inatsugi R."/>
            <person name="Schlapbach R."/>
            <person name="Sreeman S.M."/>
            <person name="Shimizu K.K."/>
        </authorList>
    </citation>
    <scope>NUCLEOTIDE SEQUENCE</scope>
</reference>
<dbReference type="EMBL" id="BQKI01000095">
    <property type="protein sequence ID" value="GJN37843.1"/>
    <property type="molecule type" value="Genomic_DNA"/>
</dbReference>
<dbReference type="PANTHER" id="PTHR33377:SF94">
    <property type="entry name" value="OS01G0582300 PROTEIN"/>
    <property type="match status" value="1"/>
</dbReference>
<evidence type="ECO:0000313" key="9">
    <source>
        <dbReference type="Proteomes" id="UP001054889"/>
    </source>
</evidence>
<dbReference type="Pfam" id="PF18052">
    <property type="entry name" value="Rx_N"/>
    <property type="match status" value="1"/>
</dbReference>
<name>A0AAV5FPX7_ELECO</name>
<evidence type="ECO:0000256" key="6">
    <source>
        <dbReference type="SAM" id="MobiDB-lite"/>
    </source>
</evidence>
<organism evidence="8 9">
    <name type="scientific">Eleusine coracana subsp. coracana</name>
    <dbReference type="NCBI Taxonomy" id="191504"/>
    <lineage>
        <taxon>Eukaryota</taxon>
        <taxon>Viridiplantae</taxon>
        <taxon>Streptophyta</taxon>
        <taxon>Embryophyta</taxon>
        <taxon>Tracheophyta</taxon>
        <taxon>Spermatophyta</taxon>
        <taxon>Magnoliopsida</taxon>
        <taxon>Liliopsida</taxon>
        <taxon>Poales</taxon>
        <taxon>Poaceae</taxon>
        <taxon>PACMAD clade</taxon>
        <taxon>Chloridoideae</taxon>
        <taxon>Cynodonteae</taxon>
        <taxon>Eleusininae</taxon>
        <taxon>Eleusine</taxon>
    </lineage>
</organism>
<sequence>MNAVISAVVSDFINRFISFLIEKYHRQQAHQVVTDDSKKIVSRIQRLLLRAGTVVEEAEGRRITNHSLLLQLKQLREAVYRGYYCTHTFDNHNRKAASPLYRTRAGSVNEQAKQRRQSLPNPLQITLTPKPLPASCPSQSHRKTSPAPLATSVLGVPGPLVRSNPTICRPPKPGAAAHQEASAEPC</sequence>
<dbReference type="AlphaFoldDB" id="A0AAV5FPX7"/>
<dbReference type="InterPro" id="IPR041118">
    <property type="entry name" value="Rx_N"/>
</dbReference>
<reference evidence="8" key="1">
    <citation type="journal article" date="2018" name="DNA Res.">
        <title>Multiple hybrid de novo genome assembly of finger millet, an orphan allotetraploid crop.</title>
        <authorList>
            <person name="Hatakeyama M."/>
            <person name="Aluri S."/>
            <person name="Balachadran M.T."/>
            <person name="Sivarajan S.R."/>
            <person name="Patrignani A."/>
            <person name="Gruter S."/>
            <person name="Poveda L."/>
            <person name="Shimizu-Inatsugi R."/>
            <person name="Baeten J."/>
            <person name="Francoijs K.J."/>
            <person name="Nataraja K.N."/>
            <person name="Reddy Y.A.N."/>
            <person name="Phadnis S."/>
            <person name="Ravikumar R.L."/>
            <person name="Schlapbach R."/>
            <person name="Sreeman S.M."/>
            <person name="Shimizu K.K."/>
        </authorList>
    </citation>
    <scope>NUCLEOTIDE SEQUENCE</scope>
</reference>
<proteinExistence type="inferred from homology"/>
<feature type="compositionally biased region" description="Polar residues" evidence="6">
    <location>
        <begin position="107"/>
        <end position="127"/>
    </location>
</feature>
<keyword evidence="3" id="KW-0677">Repeat</keyword>
<feature type="domain" description="Disease resistance N-terminal" evidence="7">
    <location>
        <begin position="8"/>
        <end position="96"/>
    </location>
</feature>
<dbReference type="GO" id="GO:0006952">
    <property type="term" value="P:defense response"/>
    <property type="evidence" value="ECO:0007669"/>
    <property type="project" value="UniProtKB-KW"/>
</dbReference>
<evidence type="ECO:0000256" key="3">
    <source>
        <dbReference type="ARBA" id="ARBA00022737"/>
    </source>
</evidence>
<comment type="similarity">
    <text evidence="1">Belongs to the disease resistance NB-LRR family.</text>
</comment>
<evidence type="ECO:0000259" key="7">
    <source>
        <dbReference type="Pfam" id="PF18052"/>
    </source>
</evidence>
<keyword evidence="4" id="KW-0547">Nucleotide-binding</keyword>
<evidence type="ECO:0000256" key="4">
    <source>
        <dbReference type="ARBA" id="ARBA00022741"/>
    </source>
</evidence>
<evidence type="ECO:0000256" key="5">
    <source>
        <dbReference type="ARBA" id="ARBA00022821"/>
    </source>
</evidence>
<protein>
    <recommendedName>
        <fullName evidence="7">Disease resistance N-terminal domain-containing protein</fullName>
    </recommendedName>
</protein>
<comment type="caution">
    <text evidence="8">The sequence shown here is derived from an EMBL/GenBank/DDBJ whole genome shotgun (WGS) entry which is preliminary data.</text>
</comment>
<dbReference type="Proteomes" id="UP001054889">
    <property type="component" value="Unassembled WGS sequence"/>
</dbReference>